<dbReference type="AlphaFoldDB" id="T1BH64"/>
<accession>T1BH64</accession>
<dbReference type="GO" id="GO:0005524">
    <property type="term" value="F:ATP binding"/>
    <property type="evidence" value="ECO:0007669"/>
    <property type="project" value="InterPro"/>
</dbReference>
<reference evidence="2" key="2">
    <citation type="journal article" date="2014" name="ISME J.">
        <title>Microbial stratification in low pH oxic and suboxic macroscopic growths along an acid mine drainage.</title>
        <authorList>
            <person name="Mendez-Garcia C."/>
            <person name="Mesa V."/>
            <person name="Sprenger R.R."/>
            <person name="Richter M."/>
            <person name="Diez M.S."/>
            <person name="Solano J."/>
            <person name="Bargiela R."/>
            <person name="Golyshina O.V."/>
            <person name="Manteca A."/>
            <person name="Ramos J.L."/>
            <person name="Gallego J.R."/>
            <person name="Llorente I."/>
            <person name="Martins Dos Santos V.A."/>
            <person name="Jensen O.N."/>
            <person name="Pelaez A.I."/>
            <person name="Sanchez J."/>
            <person name="Ferrer M."/>
        </authorList>
    </citation>
    <scope>NUCLEOTIDE SEQUENCE</scope>
</reference>
<feature type="domain" description="ATPase AAA-type core" evidence="1">
    <location>
        <begin position="56"/>
        <end position="124"/>
    </location>
</feature>
<protein>
    <submittedName>
        <fullName evidence="2">ATPase, AAA-type, core domain protein</fullName>
    </submittedName>
</protein>
<name>T1BH64_9ZZZZ</name>
<sequence>MEKEFSARISSLISRENYTWDQIGGLSYEKSLLKEAIFFAAASPEINVDVPMLKNILLYGPPGTGKTSLAKAVSSTLSSTFFNVPLSELVSRYVGDSERLVNSLFKEARNRSPSVVFLDEVESLF</sequence>
<dbReference type="InterPro" id="IPR027417">
    <property type="entry name" value="P-loop_NTPase"/>
</dbReference>
<dbReference type="EMBL" id="AUZX01005113">
    <property type="protein sequence ID" value="EQD68987.1"/>
    <property type="molecule type" value="Genomic_DNA"/>
</dbReference>
<gene>
    <name evidence="2" type="ORF">B1A_07072</name>
</gene>
<comment type="caution">
    <text evidence="2">The sequence shown here is derived from an EMBL/GenBank/DDBJ whole genome shotgun (WGS) entry which is preliminary data.</text>
</comment>
<dbReference type="Gene3D" id="3.40.50.300">
    <property type="entry name" value="P-loop containing nucleotide triphosphate hydrolases"/>
    <property type="match status" value="1"/>
</dbReference>
<dbReference type="PANTHER" id="PTHR23074">
    <property type="entry name" value="AAA DOMAIN-CONTAINING"/>
    <property type="match status" value="1"/>
</dbReference>
<dbReference type="InterPro" id="IPR003959">
    <property type="entry name" value="ATPase_AAA_core"/>
</dbReference>
<organism evidence="2">
    <name type="scientific">mine drainage metagenome</name>
    <dbReference type="NCBI Taxonomy" id="410659"/>
    <lineage>
        <taxon>unclassified sequences</taxon>
        <taxon>metagenomes</taxon>
        <taxon>ecological metagenomes</taxon>
    </lineage>
</organism>
<proteinExistence type="predicted"/>
<dbReference type="SUPFAM" id="SSF52540">
    <property type="entry name" value="P-loop containing nucleoside triphosphate hydrolases"/>
    <property type="match status" value="1"/>
</dbReference>
<evidence type="ECO:0000259" key="1">
    <source>
        <dbReference type="Pfam" id="PF00004"/>
    </source>
</evidence>
<reference evidence="2" key="1">
    <citation type="submission" date="2013-08" db="EMBL/GenBank/DDBJ databases">
        <authorList>
            <person name="Mendez C."/>
            <person name="Richter M."/>
            <person name="Ferrer M."/>
            <person name="Sanchez J."/>
        </authorList>
    </citation>
    <scope>NUCLEOTIDE SEQUENCE</scope>
</reference>
<dbReference type="GO" id="GO:0016887">
    <property type="term" value="F:ATP hydrolysis activity"/>
    <property type="evidence" value="ECO:0007669"/>
    <property type="project" value="InterPro"/>
</dbReference>
<evidence type="ECO:0000313" key="2">
    <source>
        <dbReference type="EMBL" id="EQD68987.1"/>
    </source>
</evidence>
<dbReference type="InterPro" id="IPR050304">
    <property type="entry name" value="MT-severing_AAA_ATPase"/>
</dbReference>
<dbReference type="Pfam" id="PF00004">
    <property type="entry name" value="AAA"/>
    <property type="match status" value="1"/>
</dbReference>
<dbReference type="PANTHER" id="PTHR23074:SF83">
    <property type="entry name" value="VACUOLAR PROTEIN SORTING-ASSOCIATED PROTEIN 4A"/>
    <property type="match status" value="1"/>
</dbReference>